<dbReference type="Proteomes" id="UP000006882">
    <property type="component" value="Chromosome G2"/>
</dbReference>
<sequence>MKVEINSSLATQDVDERSSHFKDFQGKEWGRGDTSAHVVGEFWWRQLQSQQFRMQRLVVLTTLID</sequence>
<organism evidence="2 3">
    <name type="scientific">Prunus persica</name>
    <name type="common">Peach</name>
    <name type="synonym">Amygdalus persica</name>
    <dbReference type="NCBI Taxonomy" id="3760"/>
    <lineage>
        <taxon>Eukaryota</taxon>
        <taxon>Viridiplantae</taxon>
        <taxon>Streptophyta</taxon>
        <taxon>Embryophyta</taxon>
        <taxon>Tracheophyta</taxon>
        <taxon>Spermatophyta</taxon>
        <taxon>Magnoliopsida</taxon>
        <taxon>eudicotyledons</taxon>
        <taxon>Gunneridae</taxon>
        <taxon>Pentapetalae</taxon>
        <taxon>rosids</taxon>
        <taxon>fabids</taxon>
        <taxon>Rosales</taxon>
        <taxon>Rosaceae</taxon>
        <taxon>Amygdaloideae</taxon>
        <taxon>Amygdaleae</taxon>
        <taxon>Prunus</taxon>
    </lineage>
</organism>
<name>A0A251QGI6_PRUPE</name>
<feature type="compositionally biased region" description="Polar residues" evidence="1">
    <location>
        <begin position="1"/>
        <end position="11"/>
    </location>
</feature>
<dbReference type="Gramene" id="ONI22956">
    <property type="protein sequence ID" value="ONI22956"/>
    <property type="gene ID" value="PRUPE_2G160300"/>
</dbReference>
<dbReference type="AlphaFoldDB" id="A0A251QGI6"/>
<evidence type="ECO:0000313" key="2">
    <source>
        <dbReference type="EMBL" id="ONI22956.1"/>
    </source>
</evidence>
<dbReference type="EMBL" id="CM007652">
    <property type="protein sequence ID" value="ONI22956.1"/>
    <property type="molecule type" value="Genomic_DNA"/>
</dbReference>
<protein>
    <submittedName>
        <fullName evidence="2">Uncharacterized protein</fullName>
    </submittedName>
</protein>
<evidence type="ECO:0000256" key="1">
    <source>
        <dbReference type="SAM" id="MobiDB-lite"/>
    </source>
</evidence>
<keyword evidence="3" id="KW-1185">Reference proteome</keyword>
<reference evidence="2 3" key="1">
    <citation type="journal article" date="2013" name="Nat. Genet.">
        <title>The high-quality draft genome of peach (Prunus persica) identifies unique patterns of genetic diversity, domestication and genome evolution.</title>
        <authorList>
            <consortium name="International Peach Genome Initiative"/>
            <person name="Verde I."/>
            <person name="Abbott A.G."/>
            <person name="Scalabrin S."/>
            <person name="Jung S."/>
            <person name="Shu S."/>
            <person name="Marroni F."/>
            <person name="Zhebentyayeva T."/>
            <person name="Dettori M.T."/>
            <person name="Grimwood J."/>
            <person name="Cattonaro F."/>
            <person name="Zuccolo A."/>
            <person name="Rossini L."/>
            <person name="Jenkins J."/>
            <person name="Vendramin E."/>
            <person name="Meisel L.A."/>
            <person name="Decroocq V."/>
            <person name="Sosinski B."/>
            <person name="Prochnik S."/>
            <person name="Mitros T."/>
            <person name="Policriti A."/>
            <person name="Cipriani G."/>
            <person name="Dondini L."/>
            <person name="Ficklin S."/>
            <person name="Goodstein D.M."/>
            <person name="Xuan P."/>
            <person name="Del Fabbro C."/>
            <person name="Aramini V."/>
            <person name="Copetti D."/>
            <person name="Gonzalez S."/>
            <person name="Horner D.S."/>
            <person name="Falchi R."/>
            <person name="Lucas S."/>
            <person name="Mica E."/>
            <person name="Maldonado J."/>
            <person name="Lazzari B."/>
            <person name="Bielenberg D."/>
            <person name="Pirona R."/>
            <person name="Miculan M."/>
            <person name="Barakat A."/>
            <person name="Testolin R."/>
            <person name="Stella A."/>
            <person name="Tartarini S."/>
            <person name="Tonutti P."/>
            <person name="Arus P."/>
            <person name="Orellana A."/>
            <person name="Wells C."/>
            <person name="Main D."/>
            <person name="Vizzotto G."/>
            <person name="Silva H."/>
            <person name="Salamini F."/>
            <person name="Schmutz J."/>
            <person name="Morgante M."/>
            <person name="Rokhsar D.S."/>
        </authorList>
    </citation>
    <scope>NUCLEOTIDE SEQUENCE [LARGE SCALE GENOMIC DNA]</scope>
    <source>
        <strain evidence="3">cv. Nemared</strain>
    </source>
</reference>
<evidence type="ECO:0000313" key="3">
    <source>
        <dbReference type="Proteomes" id="UP000006882"/>
    </source>
</evidence>
<accession>A0A251QGI6</accession>
<gene>
    <name evidence="2" type="ORF">PRUPE_2G160300</name>
</gene>
<feature type="region of interest" description="Disordered" evidence="1">
    <location>
        <begin position="1"/>
        <end position="20"/>
    </location>
</feature>
<proteinExistence type="predicted"/>